<sequence length="127" mass="14752">MENAVKYTSFDVEMNSPIKSNPPMRFLKYEHHHITQEEIETKQKAAEERRKVYETEKLKRIQERSEECSKINSKVSHLLALDAKRKGLEGTSHVKPISTREALQSIKSLSKDFSRITKGFSVEQMQS</sequence>
<dbReference type="RefSeq" id="XP_022339614.1">
    <property type="nucleotide sequence ID" value="XM_022483906.1"/>
</dbReference>
<dbReference type="OrthoDB" id="6138703at2759"/>
<proteinExistence type="predicted"/>
<keyword evidence="1" id="KW-1185">Reference proteome</keyword>
<dbReference type="GeneID" id="111134657"/>
<accession>A0A8B8EIR9</accession>
<dbReference type="GO" id="GO:0031110">
    <property type="term" value="P:regulation of microtubule polymerization or depolymerization"/>
    <property type="evidence" value="ECO:0007669"/>
    <property type="project" value="InterPro"/>
</dbReference>
<dbReference type="KEGG" id="cvn:111134657"/>
<name>A0A8B8EIR9_CRAVI</name>
<evidence type="ECO:0000313" key="2">
    <source>
        <dbReference type="RefSeq" id="XP_022339614.1"/>
    </source>
</evidence>
<dbReference type="AlphaFoldDB" id="A0A8B8EIR9"/>
<dbReference type="InterPro" id="IPR000956">
    <property type="entry name" value="Stathmin_fam"/>
</dbReference>
<dbReference type="Pfam" id="PF00836">
    <property type="entry name" value="Stathmin"/>
    <property type="match status" value="1"/>
</dbReference>
<evidence type="ECO:0000313" key="1">
    <source>
        <dbReference type="Proteomes" id="UP000694844"/>
    </source>
</evidence>
<protein>
    <submittedName>
        <fullName evidence="2">Uncharacterized protein LOC111134657</fullName>
    </submittedName>
</protein>
<dbReference type="Gene3D" id="6.10.280.30">
    <property type="match status" value="1"/>
</dbReference>
<dbReference type="SUPFAM" id="SSF101494">
    <property type="entry name" value="Stathmin"/>
    <property type="match status" value="1"/>
</dbReference>
<dbReference type="Proteomes" id="UP000694844">
    <property type="component" value="Chromosome 5"/>
</dbReference>
<organism evidence="1 2">
    <name type="scientific">Crassostrea virginica</name>
    <name type="common">Eastern oyster</name>
    <dbReference type="NCBI Taxonomy" id="6565"/>
    <lineage>
        <taxon>Eukaryota</taxon>
        <taxon>Metazoa</taxon>
        <taxon>Spiralia</taxon>
        <taxon>Lophotrochozoa</taxon>
        <taxon>Mollusca</taxon>
        <taxon>Bivalvia</taxon>
        <taxon>Autobranchia</taxon>
        <taxon>Pteriomorphia</taxon>
        <taxon>Ostreida</taxon>
        <taxon>Ostreoidea</taxon>
        <taxon>Ostreidae</taxon>
        <taxon>Crassostrea</taxon>
    </lineage>
</organism>
<reference evidence="2" key="1">
    <citation type="submission" date="2025-08" db="UniProtKB">
        <authorList>
            <consortium name="RefSeq"/>
        </authorList>
    </citation>
    <scope>IDENTIFICATION</scope>
    <source>
        <tissue evidence="2">Whole sample</tissue>
    </source>
</reference>
<gene>
    <name evidence="2" type="primary">LOC111134657</name>
</gene>
<dbReference type="InterPro" id="IPR036002">
    <property type="entry name" value="Stathmin_sf"/>
</dbReference>